<dbReference type="Pfam" id="PF10197">
    <property type="entry name" value="Cir_N"/>
    <property type="match status" value="1"/>
</dbReference>
<dbReference type="InterPro" id="IPR002035">
    <property type="entry name" value="VWF_A"/>
</dbReference>
<dbReference type="PANTHER" id="PTHR45737:SF6">
    <property type="entry name" value="VON WILLEBRAND FACTOR A DOMAIN-CONTAINING PROTEIN 5A"/>
    <property type="match status" value="1"/>
</dbReference>
<protein>
    <recommendedName>
        <fullName evidence="2">VIT domain-containing protein</fullName>
    </recommendedName>
</protein>
<feature type="compositionally biased region" description="Basic residues" evidence="1">
    <location>
        <begin position="635"/>
        <end position="645"/>
    </location>
</feature>
<feature type="compositionally biased region" description="Polar residues" evidence="1">
    <location>
        <begin position="615"/>
        <end position="628"/>
    </location>
</feature>
<dbReference type="InterPro" id="IPR019339">
    <property type="entry name" value="CIR_N_dom"/>
</dbReference>
<gene>
    <name evidence="3" type="ORF">DFH07DRAFT_944176</name>
</gene>
<dbReference type="Proteomes" id="UP001215280">
    <property type="component" value="Unassembled WGS sequence"/>
</dbReference>
<organism evidence="3 4">
    <name type="scientific">Mycena maculata</name>
    <dbReference type="NCBI Taxonomy" id="230809"/>
    <lineage>
        <taxon>Eukaryota</taxon>
        <taxon>Fungi</taxon>
        <taxon>Dikarya</taxon>
        <taxon>Basidiomycota</taxon>
        <taxon>Agaricomycotina</taxon>
        <taxon>Agaricomycetes</taxon>
        <taxon>Agaricomycetidae</taxon>
        <taxon>Agaricales</taxon>
        <taxon>Marasmiineae</taxon>
        <taxon>Mycenaceae</taxon>
        <taxon>Mycena</taxon>
    </lineage>
</organism>
<dbReference type="PROSITE" id="PS51468">
    <property type="entry name" value="VIT"/>
    <property type="match status" value="1"/>
</dbReference>
<reference evidence="3" key="1">
    <citation type="submission" date="2023-03" db="EMBL/GenBank/DDBJ databases">
        <title>Massive genome expansion in bonnet fungi (Mycena s.s.) driven by repeated elements and novel gene families across ecological guilds.</title>
        <authorList>
            <consortium name="Lawrence Berkeley National Laboratory"/>
            <person name="Harder C.B."/>
            <person name="Miyauchi S."/>
            <person name="Viragh M."/>
            <person name="Kuo A."/>
            <person name="Thoen E."/>
            <person name="Andreopoulos B."/>
            <person name="Lu D."/>
            <person name="Skrede I."/>
            <person name="Drula E."/>
            <person name="Henrissat B."/>
            <person name="Morin E."/>
            <person name="Kohler A."/>
            <person name="Barry K."/>
            <person name="LaButti K."/>
            <person name="Morin E."/>
            <person name="Salamov A."/>
            <person name="Lipzen A."/>
            <person name="Mereny Z."/>
            <person name="Hegedus B."/>
            <person name="Baldrian P."/>
            <person name="Stursova M."/>
            <person name="Weitz H."/>
            <person name="Taylor A."/>
            <person name="Grigoriev I.V."/>
            <person name="Nagy L.G."/>
            <person name="Martin F."/>
            <person name="Kauserud H."/>
        </authorList>
    </citation>
    <scope>NUCLEOTIDE SEQUENCE</scope>
    <source>
        <strain evidence="3">CBHHK188m</strain>
    </source>
</reference>
<dbReference type="PANTHER" id="PTHR45737">
    <property type="entry name" value="VON WILLEBRAND FACTOR A DOMAIN-CONTAINING PROTEIN 5A"/>
    <property type="match status" value="1"/>
</dbReference>
<dbReference type="InterPro" id="IPR013694">
    <property type="entry name" value="VIT"/>
</dbReference>
<evidence type="ECO:0000259" key="2">
    <source>
        <dbReference type="PROSITE" id="PS51468"/>
    </source>
</evidence>
<sequence length="687" mass="75679">MGTAVANTIDRLAENTRSDIWTWFVLIRVVGDFFTENLSGGDGTKVVGRMQEKEEARETYQSAVADGKQAAWMDQQTPDVFSLAVGNIQPREQVCIELTVLTEDEENDSVGFHLPVHVGTRYGVPWALPNAQELPFSNYAPVSLASDTELDRDFVLAVNPKGARKQRKFFKKKQIRWIGCPAMCRRAPSHPSYSRARLYTGPSLQNSDLARQEFVFLVDRSGRPYNQTTVDAATKHVDEMEANYGGTQIRAALQQCFGMRQTDRPTTIFLLTDGEAWDLEGVLNEVKERWRTRLHKLTCESRSSASETLPPQPCARALRVSTTFTGKIARLLKAACMPRRLSDIRVGWGVPVVEAHRPSDVVAEDAVDAFVMVPDDEGTGHRKGKGRATLDVFDEAVDPLRLDYEPVPPPSQVEQSPFNIRTLSPGNRLNVYAILQGKTISKAITLAGLTEDGSEIRLSVPVTFSPLPNAPESPPVIHTLAARKIIQDLEDGQHGLGSSIQLREDADLLVRTVQASIVRLGKIYIISSSQTSFVAPFTPAPAHQKSFVGGDDLNMKKSWHPLLLKNQERMWIEEKKAACIATTAKPTERVFDLVPDYNEHDAAPLSKLGRELGTSANQAQRLSITPTRNIGGPTRSKRSHARRTAHFSGSPTRERPTAQVLDAPSAPAPGDPPTAPDPDSDSSMSCP</sequence>
<evidence type="ECO:0000313" key="4">
    <source>
        <dbReference type="Proteomes" id="UP001215280"/>
    </source>
</evidence>
<dbReference type="EMBL" id="JARJLG010000140">
    <property type="protein sequence ID" value="KAJ7737908.1"/>
    <property type="molecule type" value="Genomic_DNA"/>
</dbReference>
<accession>A0AAD7IAV2</accession>
<name>A0AAD7IAV2_9AGAR</name>
<dbReference type="AlphaFoldDB" id="A0AAD7IAV2"/>
<dbReference type="SUPFAM" id="SSF53300">
    <property type="entry name" value="vWA-like"/>
    <property type="match status" value="1"/>
</dbReference>
<proteinExistence type="predicted"/>
<comment type="caution">
    <text evidence="3">The sequence shown here is derived from an EMBL/GenBank/DDBJ whole genome shotgun (WGS) entry which is preliminary data.</text>
</comment>
<feature type="region of interest" description="Disordered" evidence="1">
    <location>
        <begin position="615"/>
        <end position="687"/>
    </location>
</feature>
<dbReference type="Pfam" id="PF13768">
    <property type="entry name" value="VWA_3"/>
    <property type="match status" value="1"/>
</dbReference>
<feature type="domain" description="VIT" evidence="2">
    <location>
        <begin position="1"/>
        <end position="102"/>
    </location>
</feature>
<evidence type="ECO:0000256" key="1">
    <source>
        <dbReference type="SAM" id="MobiDB-lite"/>
    </source>
</evidence>
<feature type="compositionally biased region" description="Pro residues" evidence="1">
    <location>
        <begin position="666"/>
        <end position="676"/>
    </location>
</feature>
<dbReference type="InterPro" id="IPR036465">
    <property type="entry name" value="vWFA_dom_sf"/>
</dbReference>
<keyword evidence="4" id="KW-1185">Reference proteome</keyword>
<dbReference type="SMART" id="SM00609">
    <property type="entry name" value="VIT"/>
    <property type="match status" value="1"/>
</dbReference>
<evidence type="ECO:0000313" key="3">
    <source>
        <dbReference type="EMBL" id="KAJ7737908.1"/>
    </source>
</evidence>
<dbReference type="Gene3D" id="3.40.50.410">
    <property type="entry name" value="von Willebrand factor, type A domain"/>
    <property type="match status" value="1"/>
</dbReference>
<dbReference type="Pfam" id="PF08487">
    <property type="entry name" value="VIT"/>
    <property type="match status" value="1"/>
</dbReference>